<dbReference type="AlphaFoldDB" id="A0A1M5RP97"/>
<accession>A0A1M5RP97</accession>
<keyword evidence="2" id="KW-1185">Reference proteome</keyword>
<gene>
    <name evidence="1" type="ORF">SAMN02745207_00641</name>
</gene>
<evidence type="ECO:0000313" key="1">
    <source>
        <dbReference type="EMBL" id="SHH28062.1"/>
    </source>
</evidence>
<evidence type="ECO:0000313" key="2">
    <source>
        <dbReference type="Proteomes" id="UP000184447"/>
    </source>
</evidence>
<name>A0A1M5RP97_9CLOT</name>
<dbReference type="OrthoDB" id="1955361at2"/>
<reference evidence="1 2" key="1">
    <citation type="submission" date="2016-11" db="EMBL/GenBank/DDBJ databases">
        <authorList>
            <person name="Jaros S."/>
            <person name="Januszkiewicz K."/>
            <person name="Wedrychowicz H."/>
        </authorList>
    </citation>
    <scope>NUCLEOTIDE SEQUENCE [LARGE SCALE GENOMIC DNA]</scope>
    <source>
        <strain evidence="1 2">DSM 8605</strain>
    </source>
</reference>
<proteinExistence type="predicted"/>
<sequence>MPIVTLAELDSFESIDAIAEAKAGIIQCLSNLFYSAEVDYVPAEGTILSNIEIVTPAELTDKVEFMKNTLCAYACEELSAAKLIEALACKLAVEKGLVGGASSGCSDCCCLKK</sequence>
<dbReference type="Proteomes" id="UP000184447">
    <property type="component" value="Unassembled WGS sequence"/>
</dbReference>
<protein>
    <submittedName>
        <fullName evidence="1">Uncharacterized protein</fullName>
    </submittedName>
</protein>
<dbReference type="RefSeq" id="WP_073336932.1">
    <property type="nucleotide sequence ID" value="NZ_FQXM01000003.1"/>
</dbReference>
<dbReference type="STRING" id="1121316.SAMN02745207_00641"/>
<dbReference type="EMBL" id="FQXM01000003">
    <property type="protein sequence ID" value="SHH28062.1"/>
    <property type="molecule type" value="Genomic_DNA"/>
</dbReference>
<organism evidence="1 2">
    <name type="scientific">Clostridium grantii DSM 8605</name>
    <dbReference type="NCBI Taxonomy" id="1121316"/>
    <lineage>
        <taxon>Bacteria</taxon>
        <taxon>Bacillati</taxon>
        <taxon>Bacillota</taxon>
        <taxon>Clostridia</taxon>
        <taxon>Eubacteriales</taxon>
        <taxon>Clostridiaceae</taxon>
        <taxon>Clostridium</taxon>
    </lineage>
</organism>